<feature type="transmembrane region" description="Helical" evidence="1">
    <location>
        <begin position="99"/>
        <end position="121"/>
    </location>
</feature>
<evidence type="ECO:0000256" key="1">
    <source>
        <dbReference type="SAM" id="Phobius"/>
    </source>
</evidence>
<dbReference type="Proteomes" id="UP000217199">
    <property type="component" value="Unassembled WGS sequence"/>
</dbReference>
<feature type="transmembrane region" description="Helical" evidence="1">
    <location>
        <begin position="183"/>
        <end position="205"/>
    </location>
</feature>
<evidence type="ECO:0000313" key="3">
    <source>
        <dbReference type="EMBL" id="PAV19001.1"/>
    </source>
</evidence>
<feature type="transmembrane region" description="Helical" evidence="1">
    <location>
        <begin position="241"/>
        <end position="263"/>
    </location>
</feature>
<dbReference type="InterPro" id="IPR045340">
    <property type="entry name" value="DUF6533"/>
</dbReference>
<sequence length="422" mass="46948">MLPEPVTLATIESVLHELEEGIHDANLTRYISAVGLICMLYDHILTFDDEVEIIWNARPSFAKKLFILNRYGVAITQTCIAGFLNHYDASPISNTTCKGVITTAFVLGILSVASGNVLVILRVIALWDRNPKVALVMGVGFLVSFCSTVAFMMVIIYRTFPGFAYVSFVHSCVSVIKANELPYVWVSSMCFEVMVLAFVIVNAVSQPRSRETPLRKILLRDGILFFGSLTSLRTVNLVISIIARPTLTMSCVFFVWAATTLILNRSLINIQKAVTNSPHTRTRSSLSAGSKDIRDVSGLQIRKHRHSLSVARSQSSGSINTSEQFVIQQPDEVDLEFDDERERGTKMRRDMIGGMGFSKSIDPRVVSSTPAVPSVTYSTDQGIEYVYNVYEDVENGGMLRSEVEDSTWIELDDRRAVGRRGH</sequence>
<gene>
    <name evidence="3" type="ORF">PNOK_0584500</name>
</gene>
<feature type="transmembrane region" description="Helical" evidence="1">
    <location>
        <begin position="217"/>
        <end position="235"/>
    </location>
</feature>
<dbReference type="InParanoid" id="A0A286UHB6"/>
<dbReference type="Pfam" id="PF20151">
    <property type="entry name" value="DUF6533"/>
    <property type="match status" value="1"/>
</dbReference>
<protein>
    <recommendedName>
        <fullName evidence="2">DUF6533 domain-containing protein</fullName>
    </recommendedName>
</protein>
<keyword evidence="4" id="KW-1185">Reference proteome</keyword>
<feature type="transmembrane region" description="Helical" evidence="1">
    <location>
        <begin position="68"/>
        <end position="87"/>
    </location>
</feature>
<dbReference type="OrthoDB" id="3251775at2759"/>
<feature type="transmembrane region" description="Helical" evidence="1">
    <location>
        <begin position="133"/>
        <end position="157"/>
    </location>
</feature>
<reference evidence="3 4" key="1">
    <citation type="journal article" date="2017" name="Mol. Ecol.">
        <title>Comparative and population genomic landscape of Phellinus noxius: A hypervariable fungus causing root rot in trees.</title>
        <authorList>
            <person name="Chung C.L."/>
            <person name="Lee T.J."/>
            <person name="Akiba M."/>
            <person name="Lee H.H."/>
            <person name="Kuo T.H."/>
            <person name="Liu D."/>
            <person name="Ke H.M."/>
            <person name="Yokoi T."/>
            <person name="Roa M.B."/>
            <person name="Lu M.J."/>
            <person name="Chang Y.Y."/>
            <person name="Ann P.J."/>
            <person name="Tsai J.N."/>
            <person name="Chen C.Y."/>
            <person name="Tzean S.S."/>
            <person name="Ota Y."/>
            <person name="Hattori T."/>
            <person name="Sahashi N."/>
            <person name="Liou R.F."/>
            <person name="Kikuchi T."/>
            <person name="Tsai I.J."/>
        </authorList>
    </citation>
    <scope>NUCLEOTIDE SEQUENCE [LARGE SCALE GENOMIC DNA]</scope>
    <source>
        <strain evidence="3 4">FFPRI411160</strain>
    </source>
</reference>
<feature type="domain" description="DUF6533" evidence="2">
    <location>
        <begin position="30"/>
        <end position="73"/>
    </location>
</feature>
<evidence type="ECO:0000313" key="4">
    <source>
        <dbReference type="Proteomes" id="UP000217199"/>
    </source>
</evidence>
<dbReference type="EMBL" id="NBII01000005">
    <property type="protein sequence ID" value="PAV19001.1"/>
    <property type="molecule type" value="Genomic_DNA"/>
</dbReference>
<organism evidence="3 4">
    <name type="scientific">Pyrrhoderma noxium</name>
    <dbReference type="NCBI Taxonomy" id="2282107"/>
    <lineage>
        <taxon>Eukaryota</taxon>
        <taxon>Fungi</taxon>
        <taxon>Dikarya</taxon>
        <taxon>Basidiomycota</taxon>
        <taxon>Agaricomycotina</taxon>
        <taxon>Agaricomycetes</taxon>
        <taxon>Hymenochaetales</taxon>
        <taxon>Hymenochaetaceae</taxon>
        <taxon>Pyrrhoderma</taxon>
    </lineage>
</organism>
<accession>A0A286UHB6</accession>
<evidence type="ECO:0000259" key="2">
    <source>
        <dbReference type="Pfam" id="PF20151"/>
    </source>
</evidence>
<keyword evidence="1" id="KW-0812">Transmembrane</keyword>
<comment type="caution">
    <text evidence="3">The sequence shown here is derived from an EMBL/GenBank/DDBJ whole genome shotgun (WGS) entry which is preliminary data.</text>
</comment>
<proteinExistence type="predicted"/>
<name>A0A286UHB6_9AGAM</name>
<keyword evidence="1" id="KW-1133">Transmembrane helix</keyword>
<dbReference type="AlphaFoldDB" id="A0A286UHB6"/>
<keyword evidence="1" id="KW-0472">Membrane</keyword>